<accession>A0A2P2Q4H1</accession>
<evidence type="ECO:0000313" key="1">
    <source>
        <dbReference type="EMBL" id="MBX61875.1"/>
    </source>
</evidence>
<protein>
    <submittedName>
        <fullName evidence="1">Uncharacterized protein</fullName>
    </submittedName>
</protein>
<reference evidence="1" key="1">
    <citation type="submission" date="2018-02" db="EMBL/GenBank/DDBJ databases">
        <title>Rhizophora mucronata_Transcriptome.</title>
        <authorList>
            <person name="Meera S.P."/>
            <person name="Sreeshan A."/>
            <person name="Augustine A."/>
        </authorList>
    </citation>
    <scope>NUCLEOTIDE SEQUENCE</scope>
    <source>
        <tissue evidence="1">Leaf</tissue>
    </source>
</reference>
<sequence length="29" mass="3316">MFCLFNHSTTQLLPGATFIRPSFISFLIL</sequence>
<dbReference type="EMBL" id="GGEC01081391">
    <property type="protein sequence ID" value="MBX61875.1"/>
    <property type="molecule type" value="Transcribed_RNA"/>
</dbReference>
<name>A0A2P2Q4H1_RHIMU</name>
<organism evidence="1">
    <name type="scientific">Rhizophora mucronata</name>
    <name type="common">Asiatic mangrove</name>
    <dbReference type="NCBI Taxonomy" id="61149"/>
    <lineage>
        <taxon>Eukaryota</taxon>
        <taxon>Viridiplantae</taxon>
        <taxon>Streptophyta</taxon>
        <taxon>Embryophyta</taxon>
        <taxon>Tracheophyta</taxon>
        <taxon>Spermatophyta</taxon>
        <taxon>Magnoliopsida</taxon>
        <taxon>eudicotyledons</taxon>
        <taxon>Gunneridae</taxon>
        <taxon>Pentapetalae</taxon>
        <taxon>rosids</taxon>
        <taxon>fabids</taxon>
        <taxon>Malpighiales</taxon>
        <taxon>Rhizophoraceae</taxon>
        <taxon>Rhizophora</taxon>
    </lineage>
</organism>
<dbReference type="AlphaFoldDB" id="A0A2P2Q4H1"/>
<proteinExistence type="predicted"/>